<dbReference type="EMBL" id="KV454538">
    <property type="protein sequence ID" value="ODV70057.1"/>
    <property type="molecule type" value="Genomic_DNA"/>
</dbReference>
<keyword evidence="4 8" id="KW-0812">Transmembrane</keyword>
<evidence type="ECO:0000256" key="3">
    <source>
        <dbReference type="ARBA" id="ARBA00022448"/>
    </source>
</evidence>
<keyword evidence="3" id="KW-0813">Transport</keyword>
<feature type="transmembrane region" description="Helical" evidence="8">
    <location>
        <begin position="489"/>
        <end position="507"/>
    </location>
</feature>
<feature type="transmembrane region" description="Helical" evidence="8">
    <location>
        <begin position="286"/>
        <end position="307"/>
    </location>
</feature>
<evidence type="ECO:0000256" key="7">
    <source>
        <dbReference type="SAM" id="MobiDB-lite"/>
    </source>
</evidence>
<dbReference type="GO" id="GO:0012505">
    <property type="term" value="C:endomembrane system"/>
    <property type="evidence" value="ECO:0007669"/>
    <property type="project" value="UniProtKB-SubCell"/>
</dbReference>
<evidence type="ECO:0000259" key="9">
    <source>
        <dbReference type="PROSITE" id="PS50850"/>
    </source>
</evidence>
<keyword evidence="6 8" id="KW-0472">Membrane</keyword>
<dbReference type="Gene3D" id="1.20.1250.20">
    <property type="entry name" value="MFS general substrate transporter like domains"/>
    <property type="match status" value="1"/>
</dbReference>
<dbReference type="GO" id="GO:0000329">
    <property type="term" value="C:fungal-type vacuole membrane"/>
    <property type="evidence" value="ECO:0007669"/>
    <property type="project" value="TreeGrafter"/>
</dbReference>
<comment type="subcellular location">
    <subcellularLocation>
        <location evidence="1">Endomembrane system</location>
        <topology evidence="1">Multi-pass membrane protein</topology>
    </subcellularLocation>
</comment>
<feature type="transmembrane region" description="Helical" evidence="8">
    <location>
        <begin position="219"/>
        <end position="239"/>
    </location>
</feature>
<dbReference type="GO" id="GO:0015174">
    <property type="term" value="F:basic amino acid transmembrane transporter activity"/>
    <property type="evidence" value="ECO:0007669"/>
    <property type="project" value="TreeGrafter"/>
</dbReference>
<dbReference type="OrthoDB" id="3437016at2759"/>
<feature type="transmembrane region" description="Helical" evidence="8">
    <location>
        <begin position="319"/>
        <end position="340"/>
    </location>
</feature>
<evidence type="ECO:0000256" key="4">
    <source>
        <dbReference type="ARBA" id="ARBA00022692"/>
    </source>
</evidence>
<organism evidence="10 11">
    <name type="scientific">Hyphopichia burtonii NRRL Y-1933</name>
    <dbReference type="NCBI Taxonomy" id="984485"/>
    <lineage>
        <taxon>Eukaryota</taxon>
        <taxon>Fungi</taxon>
        <taxon>Dikarya</taxon>
        <taxon>Ascomycota</taxon>
        <taxon>Saccharomycotina</taxon>
        <taxon>Pichiomycetes</taxon>
        <taxon>Debaryomycetaceae</taxon>
        <taxon>Hyphopichia</taxon>
    </lineage>
</organism>
<keyword evidence="5 8" id="KW-1133">Transmembrane helix</keyword>
<gene>
    <name evidence="10" type="ORF">HYPBUDRAFT_151547</name>
</gene>
<dbReference type="InterPro" id="IPR011701">
    <property type="entry name" value="MFS"/>
</dbReference>
<feature type="transmembrane region" description="Helical" evidence="8">
    <location>
        <begin position="245"/>
        <end position="265"/>
    </location>
</feature>
<dbReference type="AlphaFoldDB" id="A0A1E4RS25"/>
<feature type="transmembrane region" description="Helical" evidence="8">
    <location>
        <begin position="95"/>
        <end position="116"/>
    </location>
</feature>
<dbReference type="SUPFAM" id="SSF103473">
    <property type="entry name" value="MFS general substrate transporter"/>
    <property type="match status" value="1"/>
</dbReference>
<dbReference type="InterPro" id="IPR020846">
    <property type="entry name" value="MFS_dom"/>
</dbReference>
<feature type="transmembrane region" description="Helical" evidence="8">
    <location>
        <begin position="187"/>
        <end position="207"/>
    </location>
</feature>
<feature type="transmembrane region" description="Helical" evidence="8">
    <location>
        <begin position="156"/>
        <end position="181"/>
    </location>
</feature>
<feature type="region of interest" description="Disordered" evidence="7">
    <location>
        <begin position="1"/>
        <end position="31"/>
    </location>
</feature>
<feature type="compositionally biased region" description="Basic and acidic residues" evidence="7">
    <location>
        <begin position="68"/>
        <end position="78"/>
    </location>
</feature>
<dbReference type="InterPro" id="IPR036259">
    <property type="entry name" value="MFS_trans_sf"/>
</dbReference>
<name>A0A1E4RS25_9ASCO</name>
<dbReference type="PANTHER" id="PTHR23501">
    <property type="entry name" value="MAJOR FACILITATOR SUPERFAMILY"/>
    <property type="match status" value="1"/>
</dbReference>
<evidence type="ECO:0000256" key="8">
    <source>
        <dbReference type="SAM" id="Phobius"/>
    </source>
</evidence>
<feature type="transmembrane region" description="Helical" evidence="8">
    <location>
        <begin position="566"/>
        <end position="584"/>
    </location>
</feature>
<feature type="transmembrane region" description="Helical" evidence="8">
    <location>
        <begin position="361"/>
        <end position="381"/>
    </location>
</feature>
<dbReference type="Proteomes" id="UP000095085">
    <property type="component" value="Unassembled WGS sequence"/>
</dbReference>
<reference evidence="11" key="1">
    <citation type="submission" date="2016-05" db="EMBL/GenBank/DDBJ databases">
        <title>Comparative genomics of biotechnologically important yeasts.</title>
        <authorList>
            <consortium name="DOE Joint Genome Institute"/>
            <person name="Riley R."/>
            <person name="Haridas S."/>
            <person name="Wolfe K.H."/>
            <person name="Lopes M.R."/>
            <person name="Hittinger C.T."/>
            <person name="Goker M."/>
            <person name="Salamov A."/>
            <person name="Wisecaver J."/>
            <person name="Long T.M."/>
            <person name="Aerts A.L."/>
            <person name="Barry K."/>
            <person name="Choi C."/>
            <person name="Clum A."/>
            <person name="Coughlan A.Y."/>
            <person name="Deshpande S."/>
            <person name="Douglass A.P."/>
            <person name="Hanson S.J."/>
            <person name="Klenk H.-P."/>
            <person name="Labutti K."/>
            <person name="Lapidus A."/>
            <person name="Lindquist E."/>
            <person name="Lipzen A."/>
            <person name="Meier-Kolthoff J.P."/>
            <person name="Ohm R.A."/>
            <person name="Otillar R.P."/>
            <person name="Pangilinan J."/>
            <person name="Peng Y."/>
            <person name="Rokas A."/>
            <person name="Rosa C.A."/>
            <person name="Scheuner C."/>
            <person name="Sibirny A.A."/>
            <person name="Slot J.C."/>
            <person name="Stielow J.B."/>
            <person name="Sun H."/>
            <person name="Kurtzman C.P."/>
            <person name="Blackwell M."/>
            <person name="Grigoriev I.V."/>
            <person name="Jeffries T.W."/>
        </authorList>
    </citation>
    <scope>NUCLEOTIDE SEQUENCE [LARGE SCALE GENOMIC DNA]</scope>
    <source>
        <strain evidence="11">NRRL Y-1933</strain>
    </source>
</reference>
<feature type="compositionally biased region" description="Polar residues" evidence="7">
    <location>
        <begin position="1"/>
        <end position="24"/>
    </location>
</feature>
<comment type="similarity">
    <text evidence="2">Belongs to the major facilitator superfamily.</text>
</comment>
<dbReference type="STRING" id="984485.A0A1E4RS25"/>
<dbReference type="Pfam" id="PF07690">
    <property type="entry name" value="MFS_1"/>
    <property type="match status" value="1"/>
</dbReference>
<evidence type="ECO:0000256" key="5">
    <source>
        <dbReference type="ARBA" id="ARBA00022989"/>
    </source>
</evidence>
<evidence type="ECO:0000313" key="10">
    <source>
        <dbReference type="EMBL" id="ODV70057.1"/>
    </source>
</evidence>
<sequence>MSGNQEEQPLLQTSTSRNTDNSHSLHPAVLRDASSGGAGFIAGELAAEEESLHLPEHDNYGSVGLPGSKKDDNNKSSDSDYALPRAKLLTVVSSLFMAAYLAALDTTVVTTLLTVIASDLNAVANISWIATAYLLSCSAFQPLFGKLSDIFGRKILLILCCAFFAIGCTICITDSLVWLVIGRFVTGWGGSGLTTLGTITMSDLIPLRDRGLYQGMANIFFGLGAASGGILGGLVADYLGWKYVFILQVPLAVVVGVVIWWNLVLPEGSPGLGAHGSEFKDKLKRVDFQGSFFLVSALMVILTAASLGGREIAYDSKTFIGLVVLSIILLAGFVYTEAYVSNEPIIPIELLAERTILSSSLTNWFYTMGVFTYLYYVPIYYTSVMGFTATQNGQRLIPNFFGVSIGSVGAGLYMKRTGRYYNLTILVGIISIFGVWRIFNMTPYITIFDQFTILLPSGLGYSCILTVTLLSLIAAVPSKYQACTTSIQYTFRATGSTLGVSIASAIFQNVLKSQLTTKIHLLISDDWSYAEKIINKALENTNYTNHAPKLVQGAIKESYALACKGAFGFSLATIVLGYACSLFMKEHQLHTSMNRD</sequence>
<feature type="transmembrane region" description="Helical" evidence="8">
    <location>
        <begin position="459"/>
        <end position="477"/>
    </location>
</feature>
<dbReference type="Gene3D" id="1.20.1720.10">
    <property type="entry name" value="Multidrug resistance protein D"/>
    <property type="match status" value="1"/>
</dbReference>
<dbReference type="PROSITE" id="PS50850">
    <property type="entry name" value="MFS"/>
    <property type="match status" value="1"/>
</dbReference>
<evidence type="ECO:0000313" key="11">
    <source>
        <dbReference type="Proteomes" id="UP000095085"/>
    </source>
</evidence>
<proteinExistence type="inferred from homology"/>
<feature type="transmembrane region" description="Helical" evidence="8">
    <location>
        <begin position="420"/>
        <end position="439"/>
    </location>
</feature>
<dbReference type="RefSeq" id="XP_020079124.1">
    <property type="nucleotide sequence ID" value="XM_020220552.1"/>
</dbReference>
<dbReference type="GeneID" id="30995102"/>
<evidence type="ECO:0000256" key="1">
    <source>
        <dbReference type="ARBA" id="ARBA00004127"/>
    </source>
</evidence>
<accession>A0A1E4RS25</accession>
<evidence type="ECO:0000256" key="2">
    <source>
        <dbReference type="ARBA" id="ARBA00008335"/>
    </source>
</evidence>
<feature type="region of interest" description="Disordered" evidence="7">
    <location>
        <begin position="57"/>
        <end position="79"/>
    </location>
</feature>
<feature type="domain" description="Major facilitator superfamily (MFS) profile" evidence="9">
    <location>
        <begin position="91"/>
        <end position="589"/>
    </location>
</feature>
<protein>
    <submittedName>
        <fullName evidence="10">MFS general substrate transporter</fullName>
    </submittedName>
</protein>
<dbReference type="PANTHER" id="PTHR23501:SF191">
    <property type="entry name" value="VACUOLAR BASIC AMINO ACID TRANSPORTER 4"/>
    <property type="match status" value="1"/>
</dbReference>
<keyword evidence="11" id="KW-1185">Reference proteome</keyword>
<feature type="transmembrane region" description="Helical" evidence="8">
    <location>
        <begin position="122"/>
        <end position="144"/>
    </location>
</feature>
<evidence type="ECO:0000256" key="6">
    <source>
        <dbReference type="ARBA" id="ARBA00023136"/>
    </source>
</evidence>